<protein>
    <recommendedName>
        <fullName evidence="4">Xaa-Pro aminopeptidase</fullName>
        <ecNumber evidence="4">3.4.11.9</ecNumber>
    </recommendedName>
</protein>
<evidence type="ECO:0000313" key="11">
    <source>
        <dbReference type="EMBL" id="EGD57614.1"/>
    </source>
</evidence>
<accession>F1ZCT0</accession>
<evidence type="ECO:0000256" key="8">
    <source>
        <dbReference type="ARBA" id="ARBA00023049"/>
    </source>
</evidence>
<dbReference type="Pfam" id="PF00557">
    <property type="entry name" value="Peptidase_M24"/>
    <property type="match status" value="1"/>
</dbReference>
<dbReference type="InParanoid" id="F1ZCT0"/>
<dbReference type="InterPro" id="IPR007865">
    <property type="entry name" value="Aminopep_P_N"/>
</dbReference>
<evidence type="ECO:0000313" key="12">
    <source>
        <dbReference type="Proteomes" id="UP000004728"/>
    </source>
</evidence>
<comment type="cofactor">
    <cofactor evidence="2">
        <name>Mn(2+)</name>
        <dbReference type="ChEBI" id="CHEBI:29035"/>
    </cofactor>
</comment>
<keyword evidence="8" id="KW-0482">Metalloprotease</keyword>
<organism evidence="11 12">
    <name type="scientific">Novosphingobium nitrogenifigens DSM 19370</name>
    <dbReference type="NCBI Taxonomy" id="983920"/>
    <lineage>
        <taxon>Bacteria</taxon>
        <taxon>Pseudomonadati</taxon>
        <taxon>Pseudomonadota</taxon>
        <taxon>Alphaproteobacteria</taxon>
        <taxon>Sphingomonadales</taxon>
        <taxon>Sphingomonadaceae</taxon>
        <taxon>Novosphingobium</taxon>
    </lineage>
</organism>
<keyword evidence="9" id="KW-0464">Manganese</keyword>
<dbReference type="GO" id="GO:0070006">
    <property type="term" value="F:metalloaminopeptidase activity"/>
    <property type="evidence" value="ECO:0007669"/>
    <property type="project" value="InterPro"/>
</dbReference>
<dbReference type="HOGENOM" id="CLU_017266_1_2_5"/>
<dbReference type="GO" id="GO:0005829">
    <property type="term" value="C:cytosol"/>
    <property type="evidence" value="ECO:0007669"/>
    <property type="project" value="TreeGrafter"/>
</dbReference>
<evidence type="ECO:0000259" key="10">
    <source>
        <dbReference type="SMART" id="SM01011"/>
    </source>
</evidence>
<feature type="domain" description="Aminopeptidase P N-terminal" evidence="10">
    <location>
        <begin position="2"/>
        <end position="134"/>
    </location>
</feature>
<comment type="caution">
    <text evidence="11">The sequence shown here is derived from an EMBL/GenBank/DDBJ whole genome shotgun (WGS) entry which is preliminary data.</text>
</comment>
<keyword evidence="5" id="KW-0645">Protease</keyword>
<sequence>MFEAATYRQRRASLAQALPDALILIPGNAGMPMDFAVNHHPFVQDGCFRYFFGIDEPDLVGLVDGASGEAWLFGEDGGIDAAVWTGVTPSVAERAAQVGAGAGGDLAACAAHLARAQGQGRTVAYTPPYTAEILLLIAGLVGITPEAVRAGASPALVRAIVTLREIKSAGEIAEMEAALAVTARMHHAAMAATRPGVREHHVVGCMAGIARGADLNFAYAPILSGRGEVLHNLRYDRTLATGELVVNDTGVKSAGGYASDITRTFPVSGRFDPLQRRLYDTVLRAQQAAIAACVPGVRYLDLHWLAARIMVEDLHDLGLFRGAIEDVLASGAYALAFPCGLGHQIGLDVHDMEALGEDLVGYDGDVRRSDLFGLRSLRLGKALRAGMTVTIEPGLYFIPPLIDRWRGEGRHSSLIDYDAFDRLRGFGGIRIEDDVHVGENGARILGDPIGRTADEVEAVMAAA</sequence>
<dbReference type="Pfam" id="PF05195">
    <property type="entry name" value="AMP_N"/>
    <property type="match status" value="1"/>
</dbReference>
<dbReference type="OrthoDB" id="9806388at2"/>
<dbReference type="RefSeq" id="WP_008067892.1">
    <property type="nucleotide sequence ID" value="NZ_AQWK01000019.1"/>
</dbReference>
<evidence type="ECO:0000256" key="5">
    <source>
        <dbReference type="ARBA" id="ARBA00022670"/>
    </source>
</evidence>
<keyword evidence="7" id="KW-0378">Hydrolase</keyword>
<evidence type="ECO:0000256" key="6">
    <source>
        <dbReference type="ARBA" id="ARBA00022723"/>
    </source>
</evidence>
<comment type="similarity">
    <text evidence="3">Belongs to the peptidase M24B family.</text>
</comment>
<dbReference type="Gene3D" id="3.40.350.10">
    <property type="entry name" value="Creatinase/prolidase N-terminal domain"/>
    <property type="match status" value="1"/>
</dbReference>
<dbReference type="InterPro" id="IPR036005">
    <property type="entry name" value="Creatinase/aminopeptidase-like"/>
</dbReference>
<dbReference type="SUPFAM" id="SSF53092">
    <property type="entry name" value="Creatinase/prolidase N-terminal domain"/>
    <property type="match status" value="1"/>
</dbReference>
<dbReference type="PANTHER" id="PTHR43226:SF4">
    <property type="entry name" value="XAA-PRO AMINOPEPTIDASE 3"/>
    <property type="match status" value="1"/>
</dbReference>
<dbReference type="Gene3D" id="3.90.230.10">
    <property type="entry name" value="Creatinase/methionine aminopeptidase superfamily"/>
    <property type="match status" value="1"/>
</dbReference>
<evidence type="ECO:0000256" key="9">
    <source>
        <dbReference type="ARBA" id="ARBA00023211"/>
    </source>
</evidence>
<name>F1ZCT0_9SPHN</name>
<evidence type="ECO:0000256" key="3">
    <source>
        <dbReference type="ARBA" id="ARBA00008766"/>
    </source>
</evidence>
<dbReference type="GO" id="GO:0006508">
    <property type="term" value="P:proteolysis"/>
    <property type="evidence" value="ECO:0007669"/>
    <property type="project" value="UniProtKB-KW"/>
</dbReference>
<comment type="catalytic activity">
    <reaction evidence="1">
        <text>Release of any N-terminal amino acid, including proline, that is linked to proline, even from a dipeptide or tripeptide.</text>
        <dbReference type="EC" id="3.4.11.9"/>
    </reaction>
</comment>
<dbReference type="InterPro" id="IPR029149">
    <property type="entry name" value="Creatin/AminoP/Spt16_N"/>
</dbReference>
<gene>
    <name evidence="11" type="ORF">Y88_1447</name>
</gene>
<dbReference type="SMART" id="SM01011">
    <property type="entry name" value="AMP_N"/>
    <property type="match status" value="1"/>
</dbReference>
<evidence type="ECO:0000256" key="7">
    <source>
        <dbReference type="ARBA" id="ARBA00022801"/>
    </source>
</evidence>
<dbReference type="FunCoup" id="F1ZCT0">
    <property type="interactions" value="415"/>
</dbReference>
<dbReference type="InterPro" id="IPR052433">
    <property type="entry name" value="X-Pro_dipept-like"/>
</dbReference>
<dbReference type="SUPFAM" id="SSF55920">
    <property type="entry name" value="Creatinase/aminopeptidase"/>
    <property type="match status" value="1"/>
</dbReference>
<dbReference type="InterPro" id="IPR000994">
    <property type="entry name" value="Pept_M24"/>
</dbReference>
<proteinExistence type="inferred from homology"/>
<reference evidence="11 12" key="1">
    <citation type="journal article" date="2012" name="J. Bacteriol.">
        <title>Draft Genome Sequence of Novosphingobium nitrogenifigens Y88T.</title>
        <authorList>
            <person name="Strabala T.J."/>
            <person name="Macdonald L."/>
            <person name="Liu V."/>
            <person name="Smit A.M."/>
        </authorList>
    </citation>
    <scope>NUCLEOTIDE SEQUENCE [LARGE SCALE GENOMIC DNA]</scope>
    <source>
        <strain evidence="11 12">DSM 19370</strain>
    </source>
</reference>
<dbReference type="STRING" id="983920.Y88_1447"/>
<keyword evidence="12" id="KW-1185">Reference proteome</keyword>
<dbReference type="eggNOG" id="COG0006">
    <property type="taxonomic scope" value="Bacteria"/>
</dbReference>
<keyword evidence="6" id="KW-0479">Metal-binding</keyword>
<dbReference type="EMBL" id="AEWJ01000058">
    <property type="protein sequence ID" value="EGD57614.1"/>
    <property type="molecule type" value="Genomic_DNA"/>
</dbReference>
<dbReference type="AlphaFoldDB" id="F1ZCT0"/>
<evidence type="ECO:0000256" key="2">
    <source>
        <dbReference type="ARBA" id="ARBA00001936"/>
    </source>
</evidence>
<dbReference type="EC" id="3.4.11.9" evidence="4"/>
<dbReference type="Proteomes" id="UP000004728">
    <property type="component" value="Unassembled WGS sequence"/>
</dbReference>
<dbReference type="GO" id="GO:0030145">
    <property type="term" value="F:manganese ion binding"/>
    <property type="evidence" value="ECO:0007669"/>
    <property type="project" value="InterPro"/>
</dbReference>
<evidence type="ECO:0000256" key="4">
    <source>
        <dbReference type="ARBA" id="ARBA00012574"/>
    </source>
</evidence>
<dbReference type="PANTHER" id="PTHR43226">
    <property type="entry name" value="XAA-PRO AMINOPEPTIDASE 3"/>
    <property type="match status" value="1"/>
</dbReference>
<evidence type="ECO:0000256" key="1">
    <source>
        <dbReference type="ARBA" id="ARBA00001424"/>
    </source>
</evidence>